<dbReference type="EMBL" id="JAAFYZ010000267">
    <property type="protein sequence ID" value="MBS2553580.1"/>
    <property type="molecule type" value="Genomic_DNA"/>
</dbReference>
<name>A0ABS5L5F9_9ACTN</name>
<reference evidence="2 3" key="1">
    <citation type="submission" date="2020-02" db="EMBL/GenBank/DDBJ databases">
        <title>Acidophilic actinobacteria isolated from forest soil.</title>
        <authorList>
            <person name="Golinska P."/>
        </authorList>
    </citation>
    <scope>NUCLEOTIDE SEQUENCE [LARGE SCALE GENOMIC DNA]</scope>
    <source>
        <strain evidence="2 3">NL8</strain>
    </source>
</reference>
<keyword evidence="1" id="KW-0472">Membrane</keyword>
<organism evidence="2 3">
    <name type="scientific">Catenulispora pinistramenti</name>
    <dbReference type="NCBI Taxonomy" id="2705254"/>
    <lineage>
        <taxon>Bacteria</taxon>
        <taxon>Bacillati</taxon>
        <taxon>Actinomycetota</taxon>
        <taxon>Actinomycetes</taxon>
        <taxon>Catenulisporales</taxon>
        <taxon>Catenulisporaceae</taxon>
        <taxon>Catenulispora</taxon>
    </lineage>
</organism>
<protein>
    <submittedName>
        <fullName evidence="2">Uncharacterized protein</fullName>
    </submittedName>
</protein>
<proteinExistence type="predicted"/>
<gene>
    <name evidence="2" type="ORF">KGQ19_42690</name>
</gene>
<accession>A0ABS5L5F9</accession>
<keyword evidence="3" id="KW-1185">Reference proteome</keyword>
<evidence type="ECO:0000313" key="3">
    <source>
        <dbReference type="Proteomes" id="UP000730482"/>
    </source>
</evidence>
<dbReference type="Proteomes" id="UP000730482">
    <property type="component" value="Unassembled WGS sequence"/>
</dbReference>
<feature type="transmembrane region" description="Helical" evidence="1">
    <location>
        <begin position="20"/>
        <end position="41"/>
    </location>
</feature>
<keyword evidence="1" id="KW-1133">Transmembrane helix</keyword>
<sequence>MSLDPRTLTSRLPFRARLATSFAGLFLVVGAALLAFVVVLARHGTVQHVQSMQAMYVDTPAFDPSQFSATGATGADHQ</sequence>
<feature type="non-terminal residue" evidence="2">
    <location>
        <position position="78"/>
    </location>
</feature>
<evidence type="ECO:0000313" key="2">
    <source>
        <dbReference type="EMBL" id="MBS2553580.1"/>
    </source>
</evidence>
<comment type="caution">
    <text evidence="2">The sequence shown here is derived from an EMBL/GenBank/DDBJ whole genome shotgun (WGS) entry which is preliminary data.</text>
</comment>
<keyword evidence="1" id="KW-0812">Transmembrane</keyword>
<evidence type="ECO:0000256" key="1">
    <source>
        <dbReference type="SAM" id="Phobius"/>
    </source>
</evidence>